<dbReference type="AlphaFoldDB" id="A0A8J5SAB0"/>
<gene>
    <name evidence="1" type="ORF">GUJ93_ZPchr0002g25725</name>
</gene>
<organism evidence="1 2">
    <name type="scientific">Zizania palustris</name>
    <name type="common">Northern wild rice</name>
    <dbReference type="NCBI Taxonomy" id="103762"/>
    <lineage>
        <taxon>Eukaryota</taxon>
        <taxon>Viridiplantae</taxon>
        <taxon>Streptophyta</taxon>
        <taxon>Embryophyta</taxon>
        <taxon>Tracheophyta</taxon>
        <taxon>Spermatophyta</taxon>
        <taxon>Magnoliopsida</taxon>
        <taxon>Liliopsida</taxon>
        <taxon>Poales</taxon>
        <taxon>Poaceae</taxon>
        <taxon>BOP clade</taxon>
        <taxon>Oryzoideae</taxon>
        <taxon>Oryzeae</taxon>
        <taxon>Zizaniinae</taxon>
        <taxon>Zizania</taxon>
    </lineage>
</organism>
<dbReference type="Proteomes" id="UP000729402">
    <property type="component" value="Unassembled WGS sequence"/>
</dbReference>
<evidence type="ECO:0000313" key="2">
    <source>
        <dbReference type="Proteomes" id="UP000729402"/>
    </source>
</evidence>
<name>A0A8J5SAB0_ZIZPA</name>
<reference evidence="1" key="2">
    <citation type="submission" date="2021-02" db="EMBL/GenBank/DDBJ databases">
        <authorList>
            <person name="Kimball J.A."/>
            <person name="Haas M.W."/>
            <person name="Macchietto M."/>
            <person name="Kono T."/>
            <person name="Duquette J."/>
            <person name="Shao M."/>
        </authorList>
    </citation>
    <scope>NUCLEOTIDE SEQUENCE</scope>
    <source>
        <tissue evidence="1">Fresh leaf tissue</tissue>
    </source>
</reference>
<accession>A0A8J5SAB0</accession>
<dbReference type="EMBL" id="JAAALK010000287">
    <property type="protein sequence ID" value="KAG8059212.1"/>
    <property type="molecule type" value="Genomic_DNA"/>
</dbReference>
<proteinExistence type="predicted"/>
<reference evidence="1" key="1">
    <citation type="journal article" date="2021" name="bioRxiv">
        <title>Whole Genome Assembly and Annotation of Northern Wild Rice, Zizania palustris L., Supports a Whole Genome Duplication in the Zizania Genus.</title>
        <authorList>
            <person name="Haas M."/>
            <person name="Kono T."/>
            <person name="Macchietto M."/>
            <person name="Millas R."/>
            <person name="McGilp L."/>
            <person name="Shao M."/>
            <person name="Duquette J."/>
            <person name="Hirsch C.N."/>
            <person name="Kimball J."/>
        </authorList>
    </citation>
    <scope>NUCLEOTIDE SEQUENCE</scope>
    <source>
        <tissue evidence="1">Fresh leaf tissue</tissue>
    </source>
</reference>
<dbReference type="UniPathway" id="UPA00378"/>
<keyword evidence="2" id="KW-1185">Reference proteome</keyword>
<evidence type="ECO:0000313" key="1">
    <source>
        <dbReference type="EMBL" id="KAG8059212.1"/>
    </source>
</evidence>
<comment type="caution">
    <text evidence="1">The sequence shown here is derived from an EMBL/GenBank/DDBJ whole genome shotgun (WGS) entry which is preliminary data.</text>
</comment>
<sequence>MDSGKKTHTYLSTVPGMFAGARYDYDFGKTHNDMYVLPAGGARRRAPGQGASDMFYGFLNPCHNSPERQYMSGMGYIDRAVSWDVTEWIAATGQPTKIHDGPEEKVFEQCGWGGAARGRTCVRRAAADRCTITWAWRRGQKAACLRHVRDHGEHRRRAQAQRPPQALTFFNATLPGRGVKLSKLT</sequence>
<protein>
    <submittedName>
        <fullName evidence="1">Uncharacterized protein</fullName>
    </submittedName>
</protein>